<proteinExistence type="evidence at transcript level"/>
<sequence>DIHCHHCCFGLVRRCWNGSRRLPAAVIAVMLKMISNHAQETNEAVECDQQPHPPPPPPLLQFYRGCWPDADHGSFLLHLLCVIVSVLFKRRRRFRY</sequence>
<dbReference type="AlphaFoldDB" id="A0A023EE37"/>
<protein>
    <submittedName>
        <fullName evidence="1">Uncharacterized protein</fullName>
    </submittedName>
</protein>
<accession>A0A023EE37</accession>
<dbReference type="EMBL" id="GAPW01006532">
    <property type="protein sequence ID" value="JAC07066.1"/>
    <property type="molecule type" value="mRNA"/>
</dbReference>
<name>A0A023EE37_AEDAL</name>
<feature type="non-terminal residue" evidence="1">
    <location>
        <position position="1"/>
    </location>
</feature>
<organism evidence="1">
    <name type="scientific">Aedes albopictus</name>
    <name type="common">Asian tiger mosquito</name>
    <name type="synonym">Stegomyia albopicta</name>
    <dbReference type="NCBI Taxonomy" id="7160"/>
    <lineage>
        <taxon>Eukaryota</taxon>
        <taxon>Metazoa</taxon>
        <taxon>Ecdysozoa</taxon>
        <taxon>Arthropoda</taxon>
        <taxon>Hexapoda</taxon>
        <taxon>Insecta</taxon>
        <taxon>Pterygota</taxon>
        <taxon>Neoptera</taxon>
        <taxon>Endopterygota</taxon>
        <taxon>Diptera</taxon>
        <taxon>Nematocera</taxon>
        <taxon>Culicoidea</taxon>
        <taxon>Culicidae</taxon>
        <taxon>Culicinae</taxon>
        <taxon>Aedini</taxon>
        <taxon>Aedes</taxon>
        <taxon>Stegomyia</taxon>
    </lineage>
</organism>
<evidence type="ECO:0000313" key="1">
    <source>
        <dbReference type="EMBL" id="JAC07066.1"/>
    </source>
</evidence>
<reference evidence="1" key="1">
    <citation type="journal article" date="2014" name="PLoS Negl. Trop. Dis.">
        <title>Identification and characterization of seminal fluid proteins in the Asian tiger mosquito, Aedes albopictus.</title>
        <authorList>
            <person name="Boes K.E."/>
            <person name="Ribeiro J.M."/>
            <person name="Wong A."/>
            <person name="Harrington L.C."/>
            <person name="Wolfner M.F."/>
            <person name="Sirot L.K."/>
        </authorList>
    </citation>
    <scope>NUCLEOTIDE SEQUENCE</scope>
    <source>
        <tissue evidence="1">Reproductive organs</tissue>
    </source>
</reference>